<dbReference type="PANTHER" id="PTHR34322">
    <property type="entry name" value="TRANSPOSASE, Y1_TNP DOMAIN-CONTAINING"/>
    <property type="match status" value="1"/>
</dbReference>
<accession>A0A1G2E371</accession>
<dbReference type="PANTHER" id="PTHR34322:SF2">
    <property type="entry name" value="TRANSPOSASE IS200-LIKE DOMAIN-CONTAINING PROTEIN"/>
    <property type="match status" value="1"/>
</dbReference>
<dbReference type="Pfam" id="PF01797">
    <property type="entry name" value="Y1_Tnp"/>
    <property type="match status" value="1"/>
</dbReference>
<dbReference type="SMART" id="SM01321">
    <property type="entry name" value="Y1_Tnp"/>
    <property type="match status" value="1"/>
</dbReference>
<dbReference type="SUPFAM" id="SSF143422">
    <property type="entry name" value="Transposase IS200-like"/>
    <property type="match status" value="1"/>
</dbReference>
<protein>
    <recommendedName>
        <fullName evidence="1">Transposase IS200-like domain-containing protein</fullName>
    </recommendedName>
</protein>
<dbReference type="GO" id="GO:0006313">
    <property type="term" value="P:DNA transposition"/>
    <property type="evidence" value="ECO:0007669"/>
    <property type="project" value="InterPro"/>
</dbReference>
<dbReference type="GO" id="GO:0003677">
    <property type="term" value="F:DNA binding"/>
    <property type="evidence" value="ECO:0007669"/>
    <property type="project" value="InterPro"/>
</dbReference>
<dbReference type="AlphaFoldDB" id="A0A1G2E371"/>
<dbReference type="Proteomes" id="UP000177360">
    <property type="component" value="Unassembled WGS sequence"/>
</dbReference>
<sequence>MRIVQFVKGYFYHIFNRGVDKRNIFESDSDMWRFLQALFLFNDEKSSLNLLYRLERDKGAMNFNVLKKFFQEQGRNMDPLVRICADCLMPNHFHLLLEEIKENGISRFMHKVGTGYANFFNKKYDRVGSLFQGPYKAVMVEKDDYLQYLLAYINIINPAQLIEPEIKEKGVVDIDKVLNFAETYQWSTHKYYLGKMESIIINKGIFQNFFPTSEEYRDFSKKILLGKQYKSAGALFLE</sequence>
<evidence type="ECO:0000259" key="1">
    <source>
        <dbReference type="SMART" id="SM01321"/>
    </source>
</evidence>
<feature type="domain" description="Transposase IS200-like" evidence="1">
    <location>
        <begin position="7"/>
        <end position="156"/>
    </location>
</feature>
<dbReference type="GO" id="GO:0004803">
    <property type="term" value="F:transposase activity"/>
    <property type="evidence" value="ECO:0007669"/>
    <property type="project" value="InterPro"/>
</dbReference>
<reference evidence="2 3" key="1">
    <citation type="journal article" date="2016" name="Nat. Commun.">
        <title>Thousands of microbial genomes shed light on interconnected biogeochemical processes in an aquifer system.</title>
        <authorList>
            <person name="Anantharaman K."/>
            <person name="Brown C.T."/>
            <person name="Hug L.A."/>
            <person name="Sharon I."/>
            <person name="Castelle C.J."/>
            <person name="Probst A.J."/>
            <person name="Thomas B.C."/>
            <person name="Singh A."/>
            <person name="Wilkins M.J."/>
            <person name="Karaoz U."/>
            <person name="Brodie E.L."/>
            <person name="Williams K.H."/>
            <person name="Hubbard S.S."/>
            <person name="Banfield J.F."/>
        </authorList>
    </citation>
    <scope>NUCLEOTIDE SEQUENCE [LARGE SCALE GENOMIC DNA]</scope>
</reference>
<organism evidence="2 3">
    <name type="scientific">Candidatus Nealsonbacteria bacterium RIFCSPHIGHO2_01_FULL_38_55</name>
    <dbReference type="NCBI Taxonomy" id="1801664"/>
    <lineage>
        <taxon>Bacteria</taxon>
        <taxon>Candidatus Nealsoniibacteriota</taxon>
    </lineage>
</organism>
<comment type="caution">
    <text evidence="2">The sequence shown here is derived from an EMBL/GenBank/DDBJ whole genome shotgun (WGS) entry which is preliminary data.</text>
</comment>
<proteinExistence type="predicted"/>
<dbReference type="EMBL" id="MHLZ01000009">
    <property type="protein sequence ID" value="OGZ20195.1"/>
    <property type="molecule type" value="Genomic_DNA"/>
</dbReference>
<gene>
    <name evidence="2" type="ORF">A2626_02535</name>
</gene>
<name>A0A1G2E371_9BACT</name>
<dbReference type="InterPro" id="IPR036515">
    <property type="entry name" value="Transposase_17_sf"/>
</dbReference>
<dbReference type="Gene3D" id="3.30.70.1290">
    <property type="entry name" value="Transposase IS200-like"/>
    <property type="match status" value="1"/>
</dbReference>
<evidence type="ECO:0000313" key="2">
    <source>
        <dbReference type="EMBL" id="OGZ20195.1"/>
    </source>
</evidence>
<evidence type="ECO:0000313" key="3">
    <source>
        <dbReference type="Proteomes" id="UP000177360"/>
    </source>
</evidence>
<dbReference type="InterPro" id="IPR002686">
    <property type="entry name" value="Transposase_17"/>
</dbReference>